<evidence type="ECO:0000256" key="5">
    <source>
        <dbReference type="ARBA" id="ARBA00023163"/>
    </source>
</evidence>
<dbReference type="Pfam" id="PF06093">
    <property type="entry name" value="Spt4"/>
    <property type="match status" value="1"/>
</dbReference>
<dbReference type="InterPro" id="IPR029040">
    <property type="entry name" value="RPABC4/Spt4"/>
</dbReference>
<dbReference type="AlphaFoldDB" id="A0A6G1HAP8"/>
<dbReference type="Gene3D" id="3.30.40.210">
    <property type="match status" value="1"/>
</dbReference>
<keyword evidence="11" id="KW-0251">Elongation factor</keyword>
<reference evidence="11" key="1">
    <citation type="journal article" date="2020" name="Stud. Mycol.">
        <title>101 Dothideomycetes genomes: a test case for predicting lifestyles and emergence of pathogens.</title>
        <authorList>
            <person name="Haridas S."/>
            <person name="Albert R."/>
            <person name="Binder M."/>
            <person name="Bloem J."/>
            <person name="Labutti K."/>
            <person name="Salamov A."/>
            <person name="Andreopoulos B."/>
            <person name="Baker S."/>
            <person name="Barry K."/>
            <person name="Bills G."/>
            <person name="Bluhm B."/>
            <person name="Cannon C."/>
            <person name="Castanera R."/>
            <person name="Culley D."/>
            <person name="Daum C."/>
            <person name="Ezra D."/>
            <person name="Gonzalez J."/>
            <person name="Henrissat B."/>
            <person name="Kuo A."/>
            <person name="Liang C."/>
            <person name="Lipzen A."/>
            <person name="Lutzoni F."/>
            <person name="Magnuson J."/>
            <person name="Mondo S."/>
            <person name="Nolan M."/>
            <person name="Ohm R."/>
            <person name="Pangilinan J."/>
            <person name="Park H.-J."/>
            <person name="Ramirez L."/>
            <person name="Alfaro M."/>
            <person name="Sun H."/>
            <person name="Tritt A."/>
            <person name="Yoshinaga Y."/>
            <person name="Zwiers L.-H."/>
            <person name="Turgeon B."/>
            <person name="Goodwin S."/>
            <person name="Spatafora J."/>
            <person name="Crous P."/>
            <person name="Grigoriev I."/>
        </authorList>
    </citation>
    <scope>NUCLEOTIDE SEQUENCE</scope>
    <source>
        <strain evidence="11">CBS 113979</strain>
    </source>
</reference>
<dbReference type="GO" id="GO:0003746">
    <property type="term" value="F:translation elongation factor activity"/>
    <property type="evidence" value="ECO:0007669"/>
    <property type="project" value="UniProtKB-KW"/>
</dbReference>
<evidence type="ECO:0000313" key="12">
    <source>
        <dbReference type="Proteomes" id="UP000800041"/>
    </source>
</evidence>
<dbReference type="SUPFAM" id="SSF63393">
    <property type="entry name" value="RNA polymerase subunits"/>
    <property type="match status" value="1"/>
</dbReference>
<dbReference type="CDD" id="cd07973">
    <property type="entry name" value="Spt4"/>
    <property type="match status" value="1"/>
</dbReference>
<comment type="subcellular location">
    <subcellularLocation>
        <location evidence="2">Chromosome</location>
        <location evidence="2">Centromere</location>
    </subcellularLocation>
    <subcellularLocation>
        <location evidence="1 8">Nucleus</location>
    </subcellularLocation>
</comment>
<dbReference type="PIRSF" id="PIRSF025023">
    <property type="entry name" value="Spt4"/>
    <property type="match status" value="1"/>
</dbReference>
<keyword evidence="7" id="KW-0137">Centromere</keyword>
<evidence type="ECO:0000256" key="8">
    <source>
        <dbReference type="PIRNR" id="PIRNR025023"/>
    </source>
</evidence>
<dbReference type="InterPro" id="IPR022800">
    <property type="entry name" value="Spt4/RpoE2_Znf"/>
</dbReference>
<evidence type="ECO:0000256" key="6">
    <source>
        <dbReference type="ARBA" id="ARBA00023242"/>
    </source>
</evidence>
<organism evidence="11 12">
    <name type="scientific">Aulographum hederae CBS 113979</name>
    <dbReference type="NCBI Taxonomy" id="1176131"/>
    <lineage>
        <taxon>Eukaryota</taxon>
        <taxon>Fungi</taxon>
        <taxon>Dikarya</taxon>
        <taxon>Ascomycota</taxon>
        <taxon>Pezizomycotina</taxon>
        <taxon>Dothideomycetes</taxon>
        <taxon>Pleosporomycetidae</taxon>
        <taxon>Aulographales</taxon>
        <taxon>Aulographaceae</taxon>
    </lineage>
</organism>
<name>A0A6G1HAP8_9PEZI</name>
<comment type="similarity">
    <text evidence="3 8">Belongs to the SPT4 family.</text>
</comment>
<gene>
    <name evidence="11" type="ORF">K402DRAFT_325744</name>
</gene>
<evidence type="ECO:0000256" key="4">
    <source>
        <dbReference type="ARBA" id="ARBA00020182"/>
    </source>
</evidence>
<dbReference type="GO" id="GO:0000775">
    <property type="term" value="C:chromosome, centromeric region"/>
    <property type="evidence" value="ECO:0007669"/>
    <property type="project" value="UniProtKB-SubCell"/>
</dbReference>
<evidence type="ECO:0000313" key="11">
    <source>
        <dbReference type="EMBL" id="KAF1990137.1"/>
    </source>
</evidence>
<keyword evidence="6 8" id="KW-0539">Nucleus</keyword>
<dbReference type="GO" id="GO:0006355">
    <property type="term" value="P:regulation of DNA-templated transcription"/>
    <property type="evidence" value="ECO:0007669"/>
    <property type="project" value="InterPro"/>
</dbReference>
<proteinExistence type="inferred from homology"/>
<evidence type="ECO:0000256" key="2">
    <source>
        <dbReference type="ARBA" id="ARBA00004584"/>
    </source>
</evidence>
<keyword evidence="9" id="KW-0732">Signal</keyword>
<evidence type="ECO:0000256" key="7">
    <source>
        <dbReference type="ARBA" id="ARBA00023328"/>
    </source>
</evidence>
<dbReference type="GO" id="GO:0008270">
    <property type="term" value="F:zinc ion binding"/>
    <property type="evidence" value="ECO:0007669"/>
    <property type="project" value="InterPro"/>
</dbReference>
<keyword evidence="11" id="KW-0648">Protein biosynthesis</keyword>
<dbReference type="GO" id="GO:0140673">
    <property type="term" value="P:transcription elongation-coupled chromatin remodeling"/>
    <property type="evidence" value="ECO:0007669"/>
    <property type="project" value="InterPro"/>
</dbReference>
<keyword evidence="12" id="KW-1185">Reference proteome</keyword>
<comment type="function">
    <text evidence="8">The SPT4-SPT5 complex mediates both activation and inhibition of transcription elongation, and plays a role in pre-mRNA processing. This complex seems to be important for the stability of the RNA polymerase II elongation machinery on the chromatin template but not for the inherent ability of this machinery to translocate down the gene.</text>
</comment>
<dbReference type="GO" id="GO:0000993">
    <property type="term" value="F:RNA polymerase II complex binding"/>
    <property type="evidence" value="ECO:0007669"/>
    <property type="project" value="TreeGrafter"/>
</dbReference>
<dbReference type="SMART" id="SM01389">
    <property type="entry name" value="Spt4"/>
    <property type="match status" value="1"/>
</dbReference>
<evidence type="ECO:0000256" key="1">
    <source>
        <dbReference type="ARBA" id="ARBA00004123"/>
    </source>
</evidence>
<dbReference type="InterPro" id="IPR038510">
    <property type="entry name" value="Spt4_sf"/>
</dbReference>
<dbReference type="PANTHER" id="PTHR12882:SF1">
    <property type="entry name" value="TRANSCRIPTION ELONGATION FACTOR SPT4"/>
    <property type="match status" value="1"/>
</dbReference>
<protein>
    <recommendedName>
        <fullName evidence="4 8">Transcription elongation factor SPT4</fullName>
    </recommendedName>
</protein>
<feature type="domain" description="Spt4/RpoE2 zinc finger" evidence="10">
    <location>
        <begin position="6"/>
        <end position="83"/>
    </location>
</feature>
<dbReference type="EMBL" id="ML977143">
    <property type="protein sequence ID" value="KAF1990137.1"/>
    <property type="molecule type" value="Genomic_DNA"/>
</dbReference>
<accession>A0A6G1HAP8</accession>
<evidence type="ECO:0000256" key="3">
    <source>
        <dbReference type="ARBA" id="ARBA00010464"/>
    </source>
</evidence>
<dbReference type="Proteomes" id="UP000800041">
    <property type="component" value="Unassembled WGS sequence"/>
</dbReference>
<dbReference type="InterPro" id="IPR009287">
    <property type="entry name" value="Spt4"/>
</dbReference>
<sequence>MSTRSLRACLLCSVVQAESVFKQQGCPNCESILSLQGNIENIRDCTSTVFEGLIALNDPNGSWVAKWQRLDSYSPGMYAMKVVGVLPDEILKTVEEEGITYVPRDGTGGEEVA</sequence>
<dbReference type="GO" id="GO:0032044">
    <property type="term" value="C:DSIF complex"/>
    <property type="evidence" value="ECO:0007669"/>
    <property type="project" value="TreeGrafter"/>
</dbReference>
<evidence type="ECO:0000256" key="9">
    <source>
        <dbReference type="SAM" id="SignalP"/>
    </source>
</evidence>
<feature type="signal peptide" evidence="9">
    <location>
        <begin position="1"/>
        <end position="17"/>
    </location>
</feature>
<feature type="chain" id="PRO_5026197468" description="Transcription elongation factor SPT4" evidence="9">
    <location>
        <begin position="18"/>
        <end position="113"/>
    </location>
</feature>
<keyword evidence="5 8" id="KW-0804">Transcription</keyword>
<dbReference type="OrthoDB" id="248751at2759"/>
<evidence type="ECO:0000259" key="10">
    <source>
        <dbReference type="SMART" id="SM01389"/>
    </source>
</evidence>
<dbReference type="PANTHER" id="PTHR12882">
    <property type="entry name" value="SUPPRESSOR OF TY 4"/>
    <property type="match status" value="1"/>
</dbReference>